<protein>
    <recommendedName>
        <fullName evidence="1">Cyclophilin-like domain-containing protein</fullName>
    </recommendedName>
</protein>
<sequence length="120" mass="13304">MRIQMETGGHTLTITLADNPAARAFWQKLPLTLPMMNLYGWELCCRCGAGTLPAEGIPQSLCHAGDLCYWSPAGSISFFYKDSDGCKQERIGHTDEGLHFLQDTCDMDVTFTPLQEAEKS</sequence>
<dbReference type="InterPro" id="IPR029000">
    <property type="entry name" value="Cyclophilin-like_dom_sf"/>
</dbReference>
<dbReference type="InterPro" id="IPR041183">
    <property type="entry name" value="Cyclophilin-like"/>
</dbReference>
<gene>
    <name evidence="2" type="ORF">H8J70_03965</name>
</gene>
<organism evidence="2 3">
    <name type="scientific">Megasphaera hominis</name>
    <dbReference type="NCBI Taxonomy" id="159836"/>
    <lineage>
        <taxon>Bacteria</taxon>
        <taxon>Bacillati</taxon>
        <taxon>Bacillota</taxon>
        <taxon>Negativicutes</taxon>
        <taxon>Veillonellales</taxon>
        <taxon>Veillonellaceae</taxon>
        <taxon>Megasphaera</taxon>
    </lineage>
</organism>
<feature type="domain" description="Cyclophilin-like" evidence="1">
    <location>
        <begin position="5"/>
        <end position="111"/>
    </location>
</feature>
<dbReference type="SUPFAM" id="SSF50891">
    <property type="entry name" value="Cyclophilin-like"/>
    <property type="match status" value="1"/>
</dbReference>
<dbReference type="EMBL" id="JACOGK010000008">
    <property type="protein sequence ID" value="MBC3536406.1"/>
    <property type="molecule type" value="Genomic_DNA"/>
</dbReference>
<proteinExistence type="predicted"/>
<dbReference type="Proteomes" id="UP000606870">
    <property type="component" value="Unassembled WGS sequence"/>
</dbReference>
<keyword evidence="3" id="KW-1185">Reference proteome</keyword>
<accession>A0ABR6VJM2</accession>
<evidence type="ECO:0000313" key="2">
    <source>
        <dbReference type="EMBL" id="MBC3536406.1"/>
    </source>
</evidence>
<dbReference type="Gene3D" id="2.40.100.20">
    <property type="match status" value="1"/>
</dbReference>
<dbReference type="RefSeq" id="WP_186502566.1">
    <property type="nucleotide sequence ID" value="NZ_JACOGK010000008.1"/>
</dbReference>
<evidence type="ECO:0000313" key="3">
    <source>
        <dbReference type="Proteomes" id="UP000606870"/>
    </source>
</evidence>
<reference evidence="2 3" key="1">
    <citation type="submission" date="2020-08" db="EMBL/GenBank/DDBJ databases">
        <authorList>
            <person name="Liu C."/>
            <person name="Sun Q."/>
        </authorList>
    </citation>
    <scope>NUCLEOTIDE SEQUENCE [LARGE SCALE GENOMIC DNA]</scope>
    <source>
        <strain evidence="2 3">NSJ-59</strain>
    </source>
</reference>
<evidence type="ECO:0000259" key="1">
    <source>
        <dbReference type="Pfam" id="PF18050"/>
    </source>
</evidence>
<comment type="caution">
    <text evidence="2">The sequence shown here is derived from an EMBL/GenBank/DDBJ whole genome shotgun (WGS) entry which is preliminary data.</text>
</comment>
<dbReference type="Pfam" id="PF18050">
    <property type="entry name" value="Cyclophil_like2"/>
    <property type="match status" value="1"/>
</dbReference>
<name>A0ABR6VJM2_9FIRM</name>